<dbReference type="RefSeq" id="WP_054405998.1">
    <property type="nucleotide sequence ID" value="NZ_FOYA01000004.1"/>
</dbReference>
<dbReference type="AlphaFoldDB" id="A0A0M8M8V9"/>
<evidence type="ECO:0000313" key="3">
    <source>
        <dbReference type="EMBL" id="KOS04945.1"/>
    </source>
</evidence>
<dbReference type="InterPro" id="IPR002909">
    <property type="entry name" value="IPT_dom"/>
</dbReference>
<dbReference type="InterPro" id="IPR026341">
    <property type="entry name" value="T9SS_type_B"/>
</dbReference>
<feature type="chain" id="PRO_5005818141" description="IPT/TIG domain-containing protein" evidence="1">
    <location>
        <begin position="20"/>
        <end position="1264"/>
    </location>
</feature>
<protein>
    <recommendedName>
        <fullName evidence="2">IPT/TIG domain-containing protein</fullName>
    </recommendedName>
</protein>
<organism evidence="3 4">
    <name type="scientific">Flavobacterium akiainvivens</name>
    <dbReference type="NCBI Taxonomy" id="1202724"/>
    <lineage>
        <taxon>Bacteria</taxon>
        <taxon>Pseudomonadati</taxon>
        <taxon>Bacteroidota</taxon>
        <taxon>Flavobacteriia</taxon>
        <taxon>Flavobacteriales</taxon>
        <taxon>Flavobacteriaceae</taxon>
        <taxon>Flavobacterium</taxon>
    </lineage>
</organism>
<gene>
    <name evidence="3" type="ORF">AM493_02000</name>
</gene>
<sequence>MKRKITLIKLVMIVLSLFAIQLKGQAQVYQHDFGTTAISTHPYTVAPGIINQYLSGSSWANANNEWTSFSGSAGQAITMLETGGTKTITLSFNVATGRQLAVTGFNFWRQRSSAGAQNWSMAINGTTVGSGSIPASGAPLSTTDPVAVSTPINGLTGTINVVITLTGASGNGNVRLDDFALFGSVTQTCTPPVIATISPASGPANTVVTINGTGFQAGSGTSSVTFNGVAATAVTVVSDTQIKATVPANATTGTILVTTNNCEGITPAFTVLQSNCPIVTPPTDIFISELFDQDGGTPGAIELFNPTPNTITFNGEYVLERYGTIGDPDPSGGYILTLIGSIAPNSTYLLNSGDIPCGITPITGFGGGINANDEFKLKKNGVVIDVAQAPGEIGYTVIRNANAPVPSATFNAADWTFDSTEDCSNLGIHSINSSVSYEITSNPVNDTVCENNPDTATFSVTASNATGAAYQWKMLNASGVWVNVTNNTTYSGATTATLTITNAPASLNGTQFYCQVTLASCTLVSNAATLTVSPAPAVATIAAPVQPTCTTTTGTITVTAPLGTGLTYSINGTDFQTSPVFNVGPGSYFITVQNAAGCTSVTTTATVINPVPAAPAVATIGTPVQPTCTTATGTITVTAPLGTGLTYSINGTDFQTSPVFNVGPGSYFITVQNAAGCTSVTTTATVINPVPAAPAVAIIAAPVQPTCTTATGTITITAPLGTGLTYSINGTDFQTNPVFNVGPGSYFITVQNAAGCTSVTTTATIINPAPGAPAVATIAAPVQPTCTTATGTITVTAPLGTGLTYSINGTDFQTSPVFNVGPGSYFITVQNAAGCTSVTTTATVITPAPGAPAVATIATPVQPTCTTATGTITVTAPLGTGLTYSINGTDFQTSPVFNVSPGSYFITVQNAAGCTSVTTTATVISPAPGAPAVATIAAPVQPTCTTATGTITVTAPLGTGLTYSINGTDFQTSPVFNVTPGSYFITVQNAAGCTSVTTTATVINPAPGAPAVATAITTPVTCTAQGSLTINAPLGAEYTYSINGTDFQTATTFNNLEAGSYTVTVMTTGGCTSVSAPFTVADQGGVIAVAGAEGCEQTISGKHYMLHALPDNGSFNANDAAYEWFDANGNLVSEDSSFDVTEYANENQLDVEDFPLTFTVDVTVNGGCSGTAQFTVNGTFCDIPKGISPNNDGFNDRFDISGMNARKLSIFNRYGKEVYTQGNYTNQWHGQSDSGDLPTGTYYYVIELPGETKTGWVYINRQEN</sequence>
<reference evidence="3 4" key="1">
    <citation type="submission" date="2015-08" db="EMBL/GenBank/DDBJ databases">
        <title>Whole genome sequence of Flavobacterium akiainvivens IK-1T, from decaying Wikstroemia oahuensis, an endemic Hawaiian shrub.</title>
        <authorList>
            <person name="Wan X."/>
            <person name="Hou S."/>
            <person name="Saito J."/>
            <person name="Donachie S."/>
        </authorList>
    </citation>
    <scope>NUCLEOTIDE SEQUENCE [LARGE SCALE GENOMIC DNA]</scope>
    <source>
        <strain evidence="3 4">IK-1</strain>
    </source>
</reference>
<name>A0A0M8M8V9_9FLAO</name>
<dbReference type="CDD" id="cd00102">
    <property type="entry name" value="IPT"/>
    <property type="match status" value="1"/>
</dbReference>
<dbReference type="OrthoDB" id="1391397at2"/>
<dbReference type="Proteomes" id="UP000037755">
    <property type="component" value="Unassembled WGS sequence"/>
</dbReference>
<dbReference type="PATRIC" id="fig|1202724.3.peg.408"/>
<keyword evidence="4" id="KW-1185">Reference proteome</keyword>
<feature type="signal peptide" evidence="1">
    <location>
        <begin position="1"/>
        <end position="19"/>
    </location>
</feature>
<dbReference type="Pfam" id="PF13585">
    <property type="entry name" value="CHU_C"/>
    <property type="match status" value="1"/>
</dbReference>
<dbReference type="SUPFAM" id="SSF81296">
    <property type="entry name" value="E set domains"/>
    <property type="match status" value="1"/>
</dbReference>
<dbReference type="Pfam" id="PF01833">
    <property type="entry name" value="TIG"/>
    <property type="match status" value="1"/>
</dbReference>
<dbReference type="NCBIfam" id="TIGR04131">
    <property type="entry name" value="Bac_Flav_CTERM"/>
    <property type="match status" value="1"/>
</dbReference>
<dbReference type="InterPro" id="IPR014756">
    <property type="entry name" value="Ig_E-set"/>
</dbReference>
<dbReference type="STRING" id="1202724.AM493_02000"/>
<accession>A0A0M8M8V9</accession>
<feature type="domain" description="IPT/TIG" evidence="2">
    <location>
        <begin position="192"/>
        <end position="261"/>
    </location>
</feature>
<comment type="caution">
    <text evidence="3">The sequence shown here is derived from an EMBL/GenBank/DDBJ whole genome shotgun (WGS) entry which is preliminary data.</text>
</comment>
<dbReference type="InterPro" id="IPR013783">
    <property type="entry name" value="Ig-like_fold"/>
</dbReference>
<keyword evidence="1" id="KW-0732">Signal</keyword>
<evidence type="ECO:0000313" key="4">
    <source>
        <dbReference type="Proteomes" id="UP000037755"/>
    </source>
</evidence>
<evidence type="ECO:0000259" key="2">
    <source>
        <dbReference type="Pfam" id="PF01833"/>
    </source>
</evidence>
<proteinExistence type="predicted"/>
<evidence type="ECO:0000256" key="1">
    <source>
        <dbReference type="SAM" id="SignalP"/>
    </source>
</evidence>
<dbReference type="EMBL" id="LIYD01000005">
    <property type="protein sequence ID" value="KOS04945.1"/>
    <property type="molecule type" value="Genomic_DNA"/>
</dbReference>
<dbReference type="Gene3D" id="2.60.40.10">
    <property type="entry name" value="Immunoglobulins"/>
    <property type="match status" value="2"/>
</dbReference>